<dbReference type="GO" id="GO:0015740">
    <property type="term" value="P:C4-dicarboxylate transport"/>
    <property type="evidence" value="ECO:0007669"/>
    <property type="project" value="TreeGrafter"/>
</dbReference>
<comment type="similarity">
    <text evidence="1">Belongs to the bacterial solute-binding protein 7 family.</text>
</comment>
<keyword evidence="2" id="KW-0813">Transport</keyword>
<keyword evidence="6" id="KW-1185">Reference proteome</keyword>
<dbReference type="PANTHER" id="PTHR33376">
    <property type="match status" value="1"/>
</dbReference>
<dbReference type="AlphaFoldDB" id="A0A161V6S2"/>
<dbReference type="PATRIC" id="fig|989403.3.peg.1191"/>
<dbReference type="NCBIfam" id="TIGR00787">
    <property type="entry name" value="dctP"/>
    <property type="match status" value="1"/>
</dbReference>
<dbReference type="STRING" id="989403.SAMN05421798_107270"/>
<proteinExistence type="inferred from homology"/>
<organism evidence="5 6">
    <name type="scientific">Pseudovibrio axinellae</name>
    <dbReference type="NCBI Taxonomy" id="989403"/>
    <lineage>
        <taxon>Bacteria</taxon>
        <taxon>Pseudomonadati</taxon>
        <taxon>Pseudomonadota</taxon>
        <taxon>Alphaproteobacteria</taxon>
        <taxon>Hyphomicrobiales</taxon>
        <taxon>Stappiaceae</taxon>
        <taxon>Pseudovibrio</taxon>
    </lineage>
</organism>
<dbReference type="GO" id="GO:0030288">
    <property type="term" value="C:outer membrane-bounded periplasmic space"/>
    <property type="evidence" value="ECO:0007669"/>
    <property type="project" value="InterPro"/>
</dbReference>
<dbReference type="PANTHER" id="PTHR33376:SF7">
    <property type="entry name" value="C4-DICARBOXYLATE-BINDING PROTEIN DCTB"/>
    <property type="match status" value="1"/>
</dbReference>
<name>A0A161V6S2_9HYPH</name>
<dbReference type="PIRSF" id="PIRSF006470">
    <property type="entry name" value="DctB"/>
    <property type="match status" value="1"/>
</dbReference>
<evidence type="ECO:0000313" key="6">
    <source>
        <dbReference type="Proteomes" id="UP000076577"/>
    </source>
</evidence>
<evidence type="ECO:0000256" key="1">
    <source>
        <dbReference type="ARBA" id="ARBA00009023"/>
    </source>
</evidence>
<evidence type="ECO:0000256" key="2">
    <source>
        <dbReference type="ARBA" id="ARBA00022448"/>
    </source>
</evidence>
<dbReference type="GO" id="GO:0055085">
    <property type="term" value="P:transmembrane transport"/>
    <property type="evidence" value="ECO:0007669"/>
    <property type="project" value="InterPro"/>
</dbReference>
<keyword evidence="3 4" id="KW-0732">Signal</keyword>
<dbReference type="InterPro" id="IPR004682">
    <property type="entry name" value="TRAP_DctP"/>
</dbReference>
<feature type="chain" id="PRO_5007827959" evidence="4">
    <location>
        <begin position="23"/>
        <end position="337"/>
    </location>
</feature>
<dbReference type="Pfam" id="PF03480">
    <property type="entry name" value="DctP"/>
    <property type="match status" value="1"/>
</dbReference>
<dbReference type="OrthoDB" id="8673861at2"/>
<dbReference type="RefSeq" id="WP_068003520.1">
    <property type="nucleotide sequence ID" value="NZ_FOFM01000007.1"/>
</dbReference>
<evidence type="ECO:0000256" key="3">
    <source>
        <dbReference type="ARBA" id="ARBA00022729"/>
    </source>
</evidence>
<feature type="signal peptide" evidence="4">
    <location>
        <begin position="1"/>
        <end position="22"/>
    </location>
</feature>
<dbReference type="NCBIfam" id="NF037995">
    <property type="entry name" value="TRAP_S1"/>
    <property type="match status" value="1"/>
</dbReference>
<dbReference type="EMBL" id="LMCB01000006">
    <property type="protein sequence ID" value="KZL20621.1"/>
    <property type="molecule type" value="Genomic_DNA"/>
</dbReference>
<dbReference type="Gene3D" id="3.40.190.170">
    <property type="entry name" value="Bacterial extracellular solute-binding protein, family 7"/>
    <property type="match status" value="1"/>
</dbReference>
<dbReference type="InterPro" id="IPR038404">
    <property type="entry name" value="TRAP_DctP_sf"/>
</dbReference>
<comment type="caution">
    <text evidence="5">The sequence shown here is derived from an EMBL/GenBank/DDBJ whole genome shotgun (WGS) entry which is preliminary data.</text>
</comment>
<dbReference type="Proteomes" id="UP000076577">
    <property type="component" value="Unassembled WGS sequence"/>
</dbReference>
<protein>
    <submittedName>
        <fullName evidence="5">C4-dicarboxylate-binding periplasmic protein</fullName>
    </submittedName>
</protein>
<evidence type="ECO:0000313" key="5">
    <source>
        <dbReference type="EMBL" id="KZL20621.1"/>
    </source>
</evidence>
<sequence length="337" mass="37349">MSRAFTAVILALGIVFGAPAFAQIDCKPGEVVIKFSHVVPPSGHPKGDFARMLAERVNTELNGKACMQVFPFSQLYDDEKVMEALILGDVQLAAPSLSKLEVYTNKYRLFDLPFLFEDMDAVQRFTASEKGQELLGVMSDFGVVGLGYLFDGLKHFSADKPLLVPSDGAGLKFRVQNSDVAVAMIEAMGASAQKLAFKEVYGALQLGVVDGQENSWSNIFTSRFFEVQDGTTETNHQLLAYVVFTPQEWLESLEPDVRELFLTIFRETLVKANGQAAKTSEVNRQRIVDAGYTVRELTPKQRQQWVDVMRPVWGDFEDEIGKDLIDAAEAANVTKSN</sequence>
<accession>A0A161V6S2</accession>
<gene>
    <name evidence="5" type="primary">dctP_2</name>
    <name evidence="5" type="ORF">PsAD2_01107</name>
</gene>
<reference evidence="5 6" key="1">
    <citation type="journal article" date="2016" name="Front. Microbiol.">
        <title>Comparative Genomic Analysis Reveals a Diverse Repertoire of Genes Involved in Prokaryote-Eukaryote Interactions within the Pseudovibrio Genus.</title>
        <authorList>
            <person name="Romano S."/>
            <person name="Fernandez-Guerra A."/>
            <person name="Reen F.J."/>
            <person name="Glockner F.O."/>
            <person name="Crowley S.P."/>
            <person name="O'Sullivan O."/>
            <person name="Cotter P.D."/>
            <person name="Adams C."/>
            <person name="Dobson A.D."/>
            <person name="O'Gara F."/>
        </authorList>
    </citation>
    <scope>NUCLEOTIDE SEQUENCE [LARGE SCALE GENOMIC DNA]</scope>
    <source>
        <strain evidence="5 6">Ad2</strain>
    </source>
</reference>
<evidence type="ECO:0000256" key="4">
    <source>
        <dbReference type="SAM" id="SignalP"/>
    </source>
</evidence>
<dbReference type="InterPro" id="IPR018389">
    <property type="entry name" value="DctP_fam"/>
</dbReference>